<evidence type="ECO:0000256" key="1">
    <source>
        <dbReference type="ARBA" id="ARBA00004613"/>
    </source>
</evidence>
<evidence type="ECO:0000256" key="7">
    <source>
        <dbReference type="ARBA" id="ARBA00023157"/>
    </source>
</evidence>
<dbReference type="SUPFAM" id="SSF100895">
    <property type="entry name" value="Kazal-type serine protease inhibitors"/>
    <property type="match status" value="3"/>
</dbReference>
<evidence type="ECO:0000256" key="3">
    <source>
        <dbReference type="ARBA" id="ARBA00022525"/>
    </source>
</evidence>
<feature type="non-terminal residue" evidence="10">
    <location>
        <position position="1"/>
    </location>
</feature>
<dbReference type="PROSITE" id="PS00282">
    <property type="entry name" value="KAZAL_1"/>
    <property type="match status" value="3"/>
</dbReference>
<dbReference type="InterPro" id="IPR001239">
    <property type="entry name" value="Prot_inh_Kazal-m"/>
</dbReference>
<dbReference type="InterPro" id="IPR002350">
    <property type="entry name" value="Kazal_dom"/>
</dbReference>
<dbReference type="Gene3D" id="3.30.60.30">
    <property type="match status" value="3"/>
</dbReference>
<dbReference type="PROSITE" id="PS51465">
    <property type="entry name" value="KAZAL_2"/>
    <property type="match status" value="3"/>
</dbReference>
<keyword evidence="6" id="KW-0722">Serine protease inhibitor</keyword>
<comment type="subcellular location">
    <subcellularLocation>
        <location evidence="1">Secreted</location>
    </subcellularLocation>
</comment>
<feature type="domain" description="Kazal-like" evidence="9">
    <location>
        <begin position="1"/>
        <end position="63"/>
    </location>
</feature>
<feature type="domain" description="Kazal-like" evidence="9">
    <location>
        <begin position="64"/>
        <end position="121"/>
    </location>
</feature>
<keyword evidence="11" id="KW-1185">Reference proteome</keyword>
<accession>A0A7K5H8W4</accession>
<evidence type="ECO:0000256" key="6">
    <source>
        <dbReference type="ARBA" id="ARBA00022900"/>
    </source>
</evidence>
<keyword evidence="7" id="KW-1015">Disulfide bond</keyword>
<evidence type="ECO:0000313" key="11">
    <source>
        <dbReference type="Proteomes" id="UP000549499"/>
    </source>
</evidence>
<evidence type="ECO:0000256" key="2">
    <source>
        <dbReference type="ARBA" id="ARBA00019248"/>
    </source>
</evidence>
<dbReference type="AlphaFoldDB" id="A0A7K5H8W4"/>
<protein>
    <recommendedName>
        <fullName evidence="2">Ovomucoid</fullName>
    </recommendedName>
</protein>
<feature type="non-terminal residue" evidence="10">
    <location>
        <position position="193"/>
    </location>
</feature>
<proteinExistence type="predicted"/>
<dbReference type="PANTHER" id="PTHR47499">
    <property type="entry name" value="SERINE PROTEASE INHIBITOR KAZAL-TYPE 7 SPINK7"/>
    <property type="match status" value="1"/>
</dbReference>
<organism evidence="10 11">
    <name type="scientific">Crotophaga sulcirostris</name>
    <name type="common">Groove-billed ani</name>
    <dbReference type="NCBI Taxonomy" id="33598"/>
    <lineage>
        <taxon>Eukaryota</taxon>
        <taxon>Metazoa</taxon>
        <taxon>Chordata</taxon>
        <taxon>Craniata</taxon>
        <taxon>Vertebrata</taxon>
        <taxon>Euteleostomi</taxon>
        <taxon>Archelosauria</taxon>
        <taxon>Archosauria</taxon>
        <taxon>Dinosauria</taxon>
        <taxon>Saurischia</taxon>
        <taxon>Theropoda</taxon>
        <taxon>Coelurosauria</taxon>
        <taxon>Aves</taxon>
        <taxon>Neognathae</taxon>
        <taxon>Neoaves</taxon>
        <taxon>Otidimorphae</taxon>
        <taxon>Cuculiformes</taxon>
        <taxon>Crotophagidae</taxon>
        <taxon>Crotophaga</taxon>
    </lineage>
</organism>
<comment type="caution">
    <text evidence="10">The sequence shown here is derived from an EMBL/GenBank/DDBJ whole genome shotgun (WGS) entry which is preliminary data.</text>
</comment>
<evidence type="ECO:0000313" key="10">
    <source>
        <dbReference type="EMBL" id="NWS65593.1"/>
    </source>
</evidence>
<sequence>QVDCSAYPNATNEEGKEALVCSKTINPICGTDGVTYSNECLLCAYNLEYGTNISKDYDGECKEVVPVDCSRYPNITNEEGKVVLLCNKDLNPVCGTDGEVYDNECLLCAHNLTAAVAGCSNPSGVEPLQILHIRLFIFLFLQVDCSDYPKPVCTLEYMPLCGSDNKTYGNKCNFCNAVTDSNGTLTLSHFGKC</sequence>
<feature type="domain" description="Kazal-like" evidence="9">
    <location>
        <begin position="139"/>
        <end position="193"/>
    </location>
</feature>
<dbReference type="PRINTS" id="PR00290">
    <property type="entry name" value="KAZALINHBTR"/>
</dbReference>
<dbReference type="GO" id="GO:0005576">
    <property type="term" value="C:extracellular region"/>
    <property type="evidence" value="ECO:0007669"/>
    <property type="project" value="UniProtKB-SubCell"/>
</dbReference>
<dbReference type="CDD" id="cd00104">
    <property type="entry name" value="KAZAL_FS"/>
    <property type="match status" value="1"/>
</dbReference>
<reference evidence="10 11" key="1">
    <citation type="submission" date="2019-09" db="EMBL/GenBank/DDBJ databases">
        <title>Bird 10,000 Genomes (B10K) Project - Family phase.</title>
        <authorList>
            <person name="Zhang G."/>
        </authorList>
    </citation>
    <scope>NUCLEOTIDE SEQUENCE [LARGE SCALE GENOMIC DNA]</scope>
    <source>
        <strain evidence="10">B10K-DU-003-44</strain>
        <tissue evidence="10">Muscle</tissue>
    </source>
</reference>
<dbReference type="InterPro" id="IPR036058">
    <property type="entry name" value="Kazal_dom_sf"/>
</dbReference>
<dbReference type="OrthoDB" id="126772at2759"/>
<keyword evidence="8" id="KW-0325">Glycoprotein</keyword>
<keyword evidence="4" id="KW-0646">Protease inhibitor</keyword>
<keyword evidence="3" id="KW-0964">Secreted</keyword>
<name>A0A7K5H8W4_CROSL</name>
<dbReference type="GO" id="GO:0004867">
    <property type="term" value="F:serine-type endopeptidase inhibitor activity"/>
    <property type="evidence" value="ECO:0007669"/>
    <property type="project" value="UniProtKB-KW"/>
</dbReference>
<evidence type="ECO:0000259" key="9">
    <source>
        <dbReference type="PROSITE" id="PS51465"/>
    </source>
</evidence>
<dbReference type="PANTHER" id="PTHR47499:SF1">
    <property type="entry name" value="SERINE PROTEASE INHIBITOR KAZAL-TYPE 7"/>
    <property type="match status" value="1"/>
</dbReference>
<evidence type="ECO:0000256" key="4">
    <source>
        <dbReference type="ARBA" id="ARBA00022690"/>
    </source>
</evidence>
<evidence type="ECO:0000256" key="8">
    <source>
        <dbReference type="ARBA" id="ARBA00023180"/>
    </source>
</evidence>
<gene>
    <name evidence="10" type="primary">Iovo</name>
    <name evidence="10" type="ORF">CROSUL_R01515</name>
</gene>
<dbReference type="SMART" id="SM00280">
    <property type="entry name" value="KAZAL"/>
    <property type="match status" value="3"/>
</dbReference>
<dbReference type="InterPro" id="IPR050159">
    <property type="entry name" value="Kazal-type_SerProtInhib"/>
</dbReference>
<dbReference type="Proteomes" id="UP000549499">
    <property type="component" value="Unassembled WGS sequence"/>
</dbReference>
<dbReference type="FunFam" id="3.30.60.30:FF:000036">
    <property type="entry name" value="Ovomucoid"/>
    <property type="match status" value="2"/>
</dbReference>
<dbReference type="EMBL" id="VYZB01000003">
    <property type="protein sequence ID" value="NWS65593.1"/>
    <property type="molecule type" value="Genomic_DNA"/>
</dbReference>
<dbReference type="FunFam" id="3.30.60.30:FF:000037">
    <property type="entry name" value="Ovomucoid"/>
    <property type="match status" value="1"/>
</dbReference>
<keyword evidence="5" id="KW-0677">Repeat</keyword>
<evidence type="ECO:0000256" key="5">
    <source>
        <dbReference type="ARBA" id="ARBA00022737"/>
    </source>
</evidence>
<dbReference type="Pfam" id="PF00050">
    <property type="entry name" value="Kazal_1"/>
    <property type="match status" value="3"/>
</dbReference>